<evidence type="ECO:0000256" key="2">
    <source>
        <dbReference type="ARBA" id="ARBA00022692"/>
    </source>
</evidence>
<feature type="transmembrane region" description="Helical" evidence="5">
    <location>
        <begin position="161"/>
        <end position="184"/>
    </location>
</feature>
<comment type="subcellular location">
    <subcellularLocation>
        <location evidence="1">Membrane</location>
        <topology evidence="1">Multi-pass membrane protein</topology>
    </subcellularLocation>
</comment>
<keyword evidence="3 5" id="KW-1133">Transmembrane helix</keyword>
<protein>
    <submittedName>
        <fullName evidence="7">O-antigen ligase family protein</fullName>
    </submittedName>
</protein>
<reference evidence="8" key="1">
    <citation type="journal article" date="2019" name="Int. J. Syst. Evol. Microbiol.">
        <title>The Global Catalogue of Microorganisms (GCM) 10K type strain sequencing project: providing services to taxonomists for standard genome sequencing and annotation.</title>
        <authorList>
            <consortium name="The Broad Institute Genomics Platform"/>
            <consortium name="The Broad Institute Genome Sequencing Center for Infectious Disease"/>
            <person name="Wu L."/>
            <person name="Ma J."/>
        </authorList>
    </citation>
    <scope>NUCLEOTIDE SEQUENCE [LARGE SCALE GENOMIC DNA]</scope>
    <source>
        <strain evidence="8">KCTC 42456</strain>
    </source>
</reference>
<sequence>MISLASDIKKVYAISFGAVLLGAFLAYGLPEYYVLAIPAAFLVVVLFLLSIESVYYLIAFCTPISIQYLIGSSVINLPNEPLMLLMLVLFGIKLLQNIQDFRNVLQHPLVVLIIINLVWLLITSVTSTLPIISFKYLFARLWTIVFGLFWGAIIFKNPKNINKFFTAFGFGLCLVIIYTTINHYKVGFSQEKCMLVMQPFMADHTVYSAVCSIVLVFSLVLFFSKQTNNGFINKTIYFAFICLTSLGVALSYSRAAVLSLIFVLAFYFLLKFKVKFKTMLVFLLLILGLSLVFSDEIYQKVKFNKSVSGKSIAADIQSISNVRTDESNVERLNRWESGYRMFLEKPFLGYGPGTYMFEYSPFQRAHEMTSISTTHGDMGSMHSEYFGPLVESGVFGLLIILAIFLTFIFILMRVYYNPANKEIKILALAILLAMLTYFFHGLLNNFLEQDKVAVIFWAMMGMAVALDFKNQSLRLNRN</sequence>
<feature type="transmembrane region" description="Helical" evidence="5">
    <location>
        <begin position="12"/>
        <end position="29"/>
    </location>
</feature>
<feature type="transmembrane region" description="Helical" evidence="5">
    <location>
        <begin position="35"/>
        <end position="61"/>
    </location>
</feature>
<name>A0ABW5TPZ6_9SPHI</name>
<evidence type="ECO:0000256" key="4">
    <source>
        <dbReference type="ARBA" id="ARBA00023136"/>
    </source>
</evidence>
<dbReference type="EMBL" id="JBHULV010000008">
    <property type="protein sequence ID" value="MFD2730800.1"/>
    <property type="molecule type" value="Genomic_DNA"/>
</dbReference>
<accession>A0ABW5TPZ6</accession>
<feature type="transmembrane region" description="Helical" evidence="5">
    <location>
        <begin position="394"/>
        <end position="416"/>
    </location>
</feature>
<gene>
    <name evidence="7" type="ORF">ACFSSE_03715</name>
</gene>
<feature type="transmembrane region" description="Helical" evidence="5">
    <location>
        <begin position="105"/>
        <end position="125"/>
    </location>
</feature>
<evidence type="ECO:0000256" key="1">
    <source>
        <dbReference type="ARBA" id="ARBA00004141"/>
    </source>
</evidence>
<keyword evidence="8" id="KW-1185">Reference proteome</keyword>
<evidence type="ECO:0000259" key="6">
    <source>
        <dbReference type="Pfam" id="PF04932"/>
    </source>
</evidence>
<feature type="domain" description="O-antigen ligase-related" evidence="6">
    <location>
        <begin position="241"/>
        <end position="401"/>
    </location>
</feature>
<feature type="transmembrane region" description="Helical" evidence="5">
    <location>
        <begin position="236"/>
        <end position="269"/>
    </location>
</feature>
<dbReference type="RefSeq" id="WP_379044621.1">
    <property type="nucleotide sequence ID" value="NZ_JBHSKW010000042.1"/>
</dbReference>
<feature type="transmembrane region" description="Helical" evidence="5">
    <location>
        <begin position="423"/>
        <end position="440"/>
    </location>
</feature>
<keyword evidence="2 5" id="KW-0812">Transmembrane</keyword>
<evidence type="ECO:0000256" key="3">
    <source>
        <dbReference type="ARBA" id="ARBA00022989"/>
    </source>
</evidence>
<evidence type="ECO:0000313" key="8">
    <source>
        <dbReference type="Proteomes" id="UP001597546"/>
    </source>
</evidence>
<dbReference type="Pfam" id="PF04932">
    <property type="entry name" value="Wzy_C"/>
    <property type="match status" value="1"/>
</dbReference>
<feature type="transmembrane region" description="Helical" evidence="5">
    <location>
        <begin position="205"/>
        <end position="224"/>
    </location>
</feature>
<dbReference type="PANTHER" id="PTHR37422:SF13">
    <property type="entry name" value="LIPOPOLYSACCHARIDE BIOSYNTHESIS PROTEIN PA4999-RELATED"/>
    <property type="match status" value="1"/>
</dbReference>
<feature type="transmembrane region" description="Helical" evidence="5">
    <location>
        <begin position="137"/>
        <end position="155"/>
    </location>
</feature>
<dbReference type="GO" id="GO:0016874">
    <property type="term" value="F:ligase activity"/>
    <property type="evidence" value="ECO:0007669"/>
    <property type="project" value="UniProtKB-KW"/>
</dbReference>
<dbReference type="InterPro" id="IPR007016">
    <property type="entry name" value="O-antigen_ligase-rel_domated"/>
</dbReference>
<keyword evidence="4 5" id="KW-0472">Membrane</keyword>
<dbReference type="Proteomes" id="UP001597546">
    <property type="component" value="Unassembled WGS sequence"/>
</dbReference>
<keyword evidence="7" id="KW-0436">Ligase</keyword>
<dbReference type="InterPro" id="IPR051533">
    <property type="entry name" value="WaaL-like"/>
</dbReference>
<evidence type="ECO:0000256" key="5">
    <source>
        <dbReference type="SAM" id="Phobius"/>
    </source>
</evidence>
<comment type="caution">
    <text evidence="7">The sequence shown here is derived from an EMBL/GenBank/DDBJ whole genome shotgun (WGS) entry which is preliminary data.</text>
</comment>
<feature type="transmembrane region" description="Helical" evidence="5">
    <location>
        <begin position="276"/>
        <end position="294"/>
    </location>
</feature>
<dbReference type="PANTHER" id="PTHR37422">
    <property type="entry name" value="TEICHURONIC ACID BIOSYNTHESIS PROTEIN TUAE"/>
    <property type="match status" value="1"/>
</dbReference>
<organism evidence="7 8">
    <name type="scientific">Pedobacter alpinus</name>
    <dbReference type="NCBI Taxonomy" id="1590643"/>
    <lineage>
        <taxon>Bacteria</taxon>
        <taxon>Pseudomonadati</taxon>
        <taxon>Bacteroidota</taxon>
        <taxon>Sphingobacteriia</taxon>
        <taxon>Sphingobacteriales</taxon>
        <taxon>Sphingobacteriaceae</taxon>
        <taxon>Pedobacter</taxon>
    </lineage>
</organism>
<proteinExistence type="predicted"/>
<evidence type="ECO:0000313" key="7">
    <source>
        <dbReference type="EMBL" id="MFD2730800.1"/>
    </source>
</evidence>